<feature type="region of interest" description="Disordered" evidence="1">
    <location>
        <begin position="152"/>
        <end position="254"/>
    </location>
</feature>
<dbReference type="EMBL" id="CP111019">
    <property type="protein sequence ID" value="WAR13088.1"/>
    <property type="molecule type" value="Genomic_DNA"/>
</dbReference>
<feature type="compositionally biased region" description="Polar residues" evidence="1">
    <location>
        <begin position="175"/>
        <end position="186"/>
    </location>
</feature>
<dbReference type="Proteomes" id="UP001164746">
    <property type="component" value="Chromosome 8"/>
</dbReference>
<keyword evidence="3" id="KW-1185">Reference proteome</keyword>
<feature type="compositionally biased region" description="Polar residues" evidence="1">
    <location>
        <begin position="77"/>
        <end position="90"/>
    </location>
</feature>
<protein>
    <submittedName>
        <fullName evidence="2">Uncharacterized protein</fullName>
    </submittedName>
</protein>
<feature type="compositionally biased region" description="Low complexity" evidence="1">
    <location>
        <begin position="163"/>
        <end position="174"/>
    </location>
</feature>
<gene>
    <name evidence="2" type="ORF">MAR_027268</name>
</gene>
<accession>A0ABY7EX34</accession>
<feature type="region of interest" description="Disordered" evidence="1">
    <location>
        <begin position="54"/>
        <end position="95"/>
    </location>
</feature>
<feature type="compositionally biased region" description="Polar residues" evidence="1">
    <location>
        <begin position="232"/>
        <end position="254"/>
    </location>
</feature>
<name>A0ABY7EX34_MYAAR</name>
<proteinExistence type="predicted"/>
<evidence type="ECO:0000256" key="1">
    <source>
        <dbReference type="SAM" id="MobiDB-lite"/>
    </source>
</evidence>
<organism evidence="2 3">
    <name type="scientific">Mya arenaria</name>
    <name type="common">Soft-shell clam</name>
    <dbReference type="NCBI Taxonomy" id="6604"/>
    <lineage>
        <taxon>Eukaryota</taxon>
        <taxon>Metazoa</taxon>
        <taxon>Spiralia</taxon>
        <taxon>Lophotrochozoa</taxon>
        <taxon>Mollusca</taxon>
        <taxon>Bivalvia</taxon>
        <taxon>Autobranchia</taxon>
        <taxon>Heteroconchia</taxon>
        <taxon>Euheterodonta</taxon>
        <taxon>Imparidentia</taxon>
        <taxon>Neoheterodontei</taxon>
        <taxon>Myida</taxon>
        <taxon>Myoidea</taxon>
        <taxon>Myidae</taxon>
        <taxon>Mya</taxon>
    </lineage>
</organism>
<sequence length="254" mass="27712">MKMYMAQGIDNKRGSMFDEAKQMLMEQLMKLRFLMSLQSKCESFTKKLVFRTQKDGHKLPAPRRGHSGGAAQGSSSVTTVARVQGDSTVARQPEWPTYTATIHKMEDTSYDTASTEAPLMAIGQQTLNDVYQDTLEDSPAAVSLLPKIEPDETATFSEPPAKTPSQQVSSPSSTRTIQSTNMNCSQPARIGEKGKGPGKSKGNMNSPLLSQTTTPKQTIPTSTVVTEPQDRPIQTTPTVTVKAEPTNTGYKEQH</sequence>
<feature type="compositionally biased region" description="Low complexity" evidence="1">
    <location>
        <begin position="210"/>
        <end position="223"/>
    </location>
</feature>
<evidence type="ECO:0000313" key="3">
    <source>
        <dbReference type="Proteomes" id="UP001164746"/>
    </source>
</evidence>
<evidence type="ECO:0000313" key="2">
    <source>
        <dbReference type="EMBL" id="WAR13088.1"/>
    </source>
</evidence>
<reference evidence="2" key="1">
    <citation type="submission" date="2022-11" db="EMBL/GenBank/DDBJ databases">
        <title>Centuries of genome instability and evolution in soft-shell clam transmissible cancer (bioRxiv).</title>
        <authorList>
            <person name="Hart S.F.M."/>
            <person name="Yonemitsu M.A."/>
            <person name="Giersch R.M."/>
            <person name="Beal B.F."/>
            <person name="Arriagada G."/>
            <person name="Davis B.W."/>
            <person name="Ostrander E.A."/>
            <person name="Goff S.P."/>
            <person name="Metzger M.J."/>
        </authorList>
    </citation>
    <scope>NUCLEOTIDE SEQUENCE</scope>
    <source>
        <strain evidence="2">MELC-2E11</strain>
        <tissue evidence="2">Siphon/mantle</tissue>
    </source>
</reference>